<gene>
    <name evidence="1" type="ORF">SGGMMB4_02722</name>
</gene>
<reference evidence="1 2" key="1">
    <citation type="submission" date="2015-05" db="EMBL/GenBank/DDBJ databases">
        <authorList>
            <person name="Goodhead I."/>
        </authorList>
    </citation>
    <scope>NUCLEOTIDE SEQUENCE [LARGE SCALE GENOMIC DNA]</scope>
    <source>
        <strain evidence="2">morsitans</strain>
    </source>
</reference>
<evidence type="ECO:0000313" key="1">
    <source>
        <dbReference type="EMBL" id="CRL45176.1"/>
    </source>
</evidence>
<dbReference type="InterPro" id="IPR052726">
    <property type="entry name" value="Phage_Baseplate_Hub"/>
</dbReference>
<dbReference type="EMBL" id="LN854557">
    <property type="protein sequence ID" value="CRL45176.1"/>
    <property type="molecule type" value="Genomic_DNA"/>
</dbReference>
<evidence type="ECO:0000313" key="2">
    <source>
        <dbReference type="Proteomes" id="UP000245838"/>
    </source>
</evidence>
<protein>
    <submittedName>
        <fullName evidence="1">Phage late control gene D protein (GPD)</fullName>
    </submittedName>
</protein>
<dbReference type="PANTHER" id="PTHR35862:SF3">
    <property type="entry name" value="FELS-2 PROPHAGE PROTEIN"/>
    <property type="match status" value="1"/>
</dbReference>
<sequence length="90" mass="9895">MSLSALLDSATGGHTPDWRLSVDSVDITGNIAHRLMSLTLTDNRGFEADQLDIELDDSDRSLLLPRLEANVALSLGWKETGLINKGTFRR</sequence>
<name>A0A193QJ32_SODGM</name>
<accession>A0A193QJ32</accession>
<organism evidence="1 2">
    <name type="scientific">Sodalis glossinidius (strain morsitans)</name>
    <dbReference type="NCBI Taxonomy" id="343509"/>
    <lineage>
        <taxon>Bacteria</taxon>
        <taxon>Pseudomonadati</taxon>
        <taxon>Pseudomonadota</taxon>
        <taxon>Gammaproteobacteria</taxon>
        <taxon>Enterobacterales</taxon>
        <taxon>Bruguierivoracaceae</taxon>
        <taxon>Sodalis</taxon>
    </lineage>
</organism>
<dbReference type="Proteomes" id="UP000245838">
    <property type="component" value="Chromosome sggmmb4_Chromosome"/>
</dbReference>
<dbReference type="AlphaFoldDB" id="A0A193QJ32"/>
<dbReference type="PANTHER" id="PTHR35862">
    <property type="entry name" value="FELS-2 PROPHAGE PROTEIN"/>
    <property type="match status" value="1"/>
</dbReference>
<proteinExistence type="predicted"/>